<evidence type="ECO:0000256" key="5">
    <source>
        <dbReference type="ARBA" id="ARBA00022771"/>
    </source>
</evidence>
<proteinExistence type="inferred from homology"/>
<keyword evidence="6" id="KW-0862">Zinc</keyword>
<dbReference type="PRINTS" id="PR00047">
    <property type="entry name" value="STROIDFINGER"/>
</dbReference>
<comment type="similarity">
    <text evidence="2 13">Belongs to the nuclear hormone receptor family. NR3 subfamily.</text>
</comment>
<dbReference type="Proteomes" id="UP001168990">
    <property type="component" value="Unassembled WGS sequence"/>
</dbReference>
<feature type="domain" description="Nuclear receptor" evidence="15">
    <location>
        <begin position="100"/>
        <end position="175"/>
    </location>
</feature>
<dbReference type="SUPFAM" id="SSF57716">
    <property type="entry name" value="Glucocorticoid receptor-like (DNA-binding domain)"/>
    <property type="match status" value="1"/>
</dbReference>
<feature type="region of interest" description="Disordered" evidence="14">
    <location>
        <begin position="65"/>
        <end position="89"/>
    </location>
</feature>
<dbReference type="PROSITE" id="PS51030">
    <property type="entry name" value="NUCLEAR_REC_DBD_2"/>
    <property type="match status" value="1"/>
</dbReference>
<evidence type="ECO:0000256" key="12">
    <source>
        <dbReference type="ARBA" id="ARBA00023242"/>
    </source>
</evidence>
<feature type="region of interest" description="Disordered" evidence="14">
    <location>
        <begin position="1"/>
        <end position="20"/>
    </location>
</feature>
<evidence type="ECO:0000256" key="14">
    <source>
        <dbReference type="SAM" id="MobiDB-lite"/>
    </source>
</evidence>
<dbReference type="SMART" id="SM00430">
    <property type="entry name" value="HOLI"/>
    <property type="match status" value="1"/>
</dbReference>
<dbReference type="Pfam" id="PF00105">
    <property type="entry name" value="zf-C4"/>
    <property type="match status" value="1"/>
</dbReference>
<sequence length="441" mass="49333">MTKICMMSGSATENMIPSNRTGPSIKQEIENPATPTQNYHQVCSPSTTIQHQEVLCEMDIPDYGGGGASPGSPEMQHCSSTTQPLGTPEGGIKEEDMVPRRLCLVCGDVASGFHYGVASCEACKAFFKRTIQGNIEYTCPANGECEINKRRRKACQACRFQKCLRQGMLKEGVRLDRVRGGRQKYRRATDPYLPVKTVTLEANVGLSGSAETTNNKMIEALVACEPDTLQVFSVTSHTIDNDQRVLGQLSDLYDRELVGIIGWAKQIPGFSSLALNDQMRLLQSTWAEILTFSLAWRSMPNTGRLRFAQDFTLDERLARECHCTDLYTHCIQIVDRVQKLGLSREEFYILKALILTNSDVRLDEPQALLRFRDTILNALSDWVSVVRPGQAMRATQNMFLILPGLRQADGIVRKLWSSVYRTGKVPMNKLFVEMLEAAGYR</sequence>
<name>A0AA39KJL3_9HYME</name>
<gene>
    <name evidence="17" type="ORF">PV328_002542</name>
</gene>
<dbReference type="GO" id="GO:0043565">
    <property type="term" value="F:sequence-specific DNA binding"/>
    <property type="evidence" value="ECO:0007669"/>
    <property type="project" value="InterPro"/>
</dbReference>
<keyword evidence="9" id="KW-0238">DNA-binding</keyword>
<evidence type="ECO:0000256" key="7">
    <source>
        <dbReference type="ARBA" id="ARBA00023015"/>
    </source>
</evidence>
<comment type="subcellular location">
    <subcellularLocation>
        <location evidence="1 13">Nucleus</location>
    </subcellularLocation>
</comment>
<evidence type="ECO:0000256" key="10">
    <source>
        <dbReference type="ARBA" id="ARBA00023163"/>
    </source>
</evidence>
<dbReference type="Pfam" id="PF00104">
    <property type="entry name" value="Hormone_recep"/>
    <property type="match status" value="1"/>
</dbReference>
<keyword evidence="11 13" id="KW-0675">Receptor</keyword>
<evidence type="ECO:0000256" key="4">
    <source>
        <dbReference type="ARBA" id="ARBA00022723"/>
    </source>
</evidence>
<dbReference type="SUPFAM" id="SSF48508">
    <property type="entry name" value="Nuclear receptor ligand-binding domain"/>
    <property type="match status" value="1"/>
</dbReference>
<evidence type="ECO:0000259" key="16">
    <source>
        <dbReference type="PROSITE" id="PS51843"/>
    </source>
</evidence>
<dbReference type="InterPro" id="IPR024178">
    <property type="entry name" value="Est_rcpt/est-rel_rcp"/>
</dbReference>
<comment type="caution">
    <text evidence="17">The sequence shown here is derived from an EMBL/GenBank/DDBJ whole genome shotgun (WGS) entry which is preliminary data.</text>
</comment>
<evidence type="ECO:0000259" key="15">
    <source>
        <dbReference type="PROSITE" id="PS51030"/>
    </source>
</evidence>
<evidence type="ECO:0000256" key="2">
    <source>
        <dbReference type="ARBA" id="ARBA00005413"/>
    </source>
</evidence>
<keyword evidence="7 13" id="KW-0805">Transcription regulation</keyword>
<dbReference type="PROSITE" id="PS00031">
    <property type="entry name" value="NUCLEAR_REC_DBD_1"/>
    <property type="match status" value="1"/>
</dbReference>
<dbReference type="GO" id="GO:0005496">
    <property type="term" value="F:steroid binding"/>
    <property type="evidence" value="ECO:0007669"/>
    <property type="project" value="UniProtKB-KW"/>
</dbReference>
<dbReference type="PANTHER" id="PTHR48092">
    <property type="entry name" value="KNIRPS-RELATED PROTEIN-RELATED"/>
    <property type="match status" value="1"/>
</dbReference>
<evidence type="ECO:0000313" key="18">
    <source>
        <dbReference type="Proteomes" id="UP001168990"/>
    </source>
</evidence>
<evidence type="ECO:0000256" key="9">
    <source>
        <dbReference type="ARBA" id="ARBA00023125"/>
    </source>
</evidence>
<dbReference type="PROSITE" id="PS51843">
    <property type="entry name" value="NR_LBD"/>
    <property type="match status" value="1"/>
</dbReference>
<keyword evidence="3" id="KW-0754">Steroid-binding</keyword>
<dbReference type="InterPro" id="IPR001723">
    <property type="entry name" value="Nuclear_hrmn_rcpt"/>
</dbReference>
<accession>A0AA39KJL3</accession>
<keyword evidence="10 13" id="KW-0804">Transcription</keyword>
<dbReference type="SMART" id="SM00399">
    <property type="entry name" value="ZnF_C4"/>
    <property type="match status" value="1"/>
</dbReference>
<dbReference type="GO" id="GO:0005634">
    <property type="term" value="C:nucleus"/>
    <property type="evidence" value="ECO:0007669"/>
    <property type="project" value="UniProtKB-SubCell"/>
</dbReference>
<keyword evidence="8" id="KW-0446">Lipid-binding</keyword>
<dbReference type="Gene3D" id="1.10.565.10">
    <property type="entry name" value="Retinoid X Receptor"/>
    <property type="match status" value="1"/>
</dbReference>
<evidence type="ECO:0000256" key="8">
    <source>
        <dbReference type="ARBA" id="ARBA00023121"/>
    </source>
</evidence>
<dbReference type="Gene3D" id="3.30.50.10">
    <property type="entry name" value="Erythroid Transcription Factor GATA-1, subunit A"/>
    <property type="match status" value="1"/>
</dbReference>
<dbReference type="InterPro" id="IPR050200">
    <property type="entry name" value="Nuclear_hormone_rcpt_NR3"/>
</dbReference>
<protein>
    <recommendedName>
        <fullName evidence="19">Steroid hormone receptor ERR2</fullName>
    </recommendedName>
</protein>
<dbReference type="PIRSF" id="PIRSF002527">
    <property type="entry name" value="ER-like_NR"/>
    <property type="match status" value="1"/>
</dbReference>
<evidence type="ECO:0000256" key="6">
    <source>
        <dbReference type="ARBA" id="ARBA00022833"/>
    </source>
</evidence>
<dbReference type="InterPro" id="IPR000536">
    <property type="entry name" value="Nucl_hrmn_rcpt_lig-bd"/>
</dbReference>
<reference evidence="17" key="2">
    <citation type="submission" date="2023-03" db="EMBL/GenBank/DDBJ databases">
        <authorList>
            <person name="Inwood S.N."/>
            <person name="Skelly J.G."/>
            <person name="Guhlin J."/>
            <person name="Harrop T.W.R."/>
            <person name="Goldson S.G."/>
            <person name="Dearden P.K."/>
        </authorList>
    </citation>
    <scope>NUCLEOTIDE SEQUENCE</scope>
    <source>
        <strain evidence="17">Irish</strain>
        <tissue evidence="17">Whole body</tissue>
    </source>
</reference>
<organism evidence="17 18">
    <name type="scientific">Microctonus aethiopoides</name>
    <dbReference type="NCBI Taxonomy" id="144406"/>
    <lineage>
        <taxon>Eukaryota</taxon>
        <taxon>Metazoa</taxon>
        <taxon>Ecdysozoa</taxon>
        <taxon>Arthropoda</taxon>
        <taxon>Hexapoda</taxon>
        <taxon>Insecta</taxon>
        <taxon>Pterygota</taxon>
        <taxon>Neoptera</taxon>
        <taxon>Endopterygota</taxon>
        <taxon>Hymenoptera</taxon>
        <taxon>Apocrita</taxon>
        <taxon>Ichneumonoidea</taxon>
        <taxon>Braconidae</taxon>
        <taxon>Euphorinae</taxon>
        <taxon>Microctonus</taxon>
    </lineage>
</organism>
<keyword evidence="5" id="KW-0863">Zinc-finger</keyword>
<evidence type="ECO:0000313" key="17">
    <source>
        <dbReference type="EMBL" id="KAK0163854.1"/>
    </source>
</evidence>
<dbReference type="PRINTS" id="PR00398">
    <property type="entry name" value="STRDHORMONER"/>
</dbReference>
<evidence type="ECO:0000256" key="1">
    <source>
        <dbReference type="ARBA" id="ARBA00004123"/>
    </source>
</evidence>
<dbReference type="InterPro" id="IPR013088">
    <property type="entry name" value="Znf_NHR/GATA"/>
</dbReference>
<dbReference type="AlphaFoldDB" id="A0AA39KJL3"/>
<feature type="compositionally biased region" description="Polar residues" evidence="14">
    <location>
        <begin position="9"/>
        <end position="20"/>
    </location>
</feature>
<dbReference type="InterPro" id="IPR035500">
    <property type="entry name" value="NHR-like_dom_sf"/>
</dbReference>
<dbReference type="CDD" id="cd07170">
    <property type="entry name" value="NR_DBD_ERR"/>
    <property type="match status" value="1"/>
</dbReference>
<dbReference type="GO" id="GO:0008270">
    <property type="term" value="F:zinc ion binding"/>
    <property type="evidence" value="ECO:0007669"/>
    <property type="project" value="UniProtKB-KW"/>
</dbReference>
<dbReference type="FunFam" id="3.30.50.10:FF:000139">
    <property type="entry name" value="Estrogen receptor beta a variant b"/>
    <property type="match status" value="1"/>
</dbReference>
<keyword evidence="4" id="KW-0479">Metal-binding</keyword>
<evidence type="ECO:0000256" key="3">
    <source>
        <dbReference type="ARBA" id="ARBA00022665"/>
    </source>
</evidence>
<evidence type="ECO:0000256" key="13">
    <source>
        <dbReference type="PIRNR" id="PIRNR002527"/>
    </source>
</evidence>
<keyword evidence="18" id="KW-1185">Reference proteome</keyword>
<dbReference type="EMBL" id="JAQQBS010001422">
    <property type="protein sequence ID" value="KAK0163854.1"/>
    <property type="molecule type" value="Genomic_DNA"/>
</dbReference>
<evidence type="ECO:0008006" key="19">
    <source>
        <dbReference type="Google" id="ProtNLM"/>
    </source>
</evidence>
<feature type="domain" description="NR LBD" evidence="16">
    <location>
        <begin position="213"/>
        <end position="438"/>
    </location>
</feature>
<dbReference type="GO" id="GO:0003707">
    <property type="term" value="F:nuclear steroid receptor activity"/>
    <property type="evidence" value="ECO:0007669"/>
    <property type="project" value="InterPro"/>
</dbReference>
<evidence type="ECO:0000256" key="11">
    <source>
        <dbReference type="ARBA" id="ARBA00023170"/>
    </source>
</evidence>
<reference evidence="17" key="1">
    <citation type="journal article" date="2023" name="bioRxiv">
        <title>Scaffold-level genome assemblies of two parasitoid biocontrol wasps reveal the parthenogenesis mechanism and an associated novel virus.</title>
        <authorList>
            <person name="Inwood S."/>
            <person name="Skelly J."/>
            <person name="Guhlin J."/>
            <person name="Harrop T."/>
            <person name="Goldson S."/>
            <person name="Dearden P."/>
        </authorList>
    </citation>
    <scope>NUCLEOTIDE SEQUENCE</scope>
    <source>
        <strain evidence="17">Irish</strain>
        <tissue evidence="17">Whole body</tissue>
    </source>
</reference>
<dbReference type="InterPro" id="IPR001628">
    <property type="entry name" value="Znf_hrmn_rcpt"/>
</dbReference>
<keyword evidence="12 13" id="KW-0539">Nucleus</keyword>
<dbReference type="CDD" id="cd06946">
    <property type="entry name" value="NR_LBD_ERR"/>
    <property type="match status" value="1"/>
</dbReference>